<gene>
    <name evidence="6" type="ordered locus">TP01_0992</name>
</gene>
<dbReference type="GeneID" id="3503209"/>
<comment type="subcellular location">
    <subcellularLocation>
        <location evidence="4">Nucleus</location>
    </subcellularLocation>
</comment>
<dbReference type="GO" id="GO:0120114">
    <property type="term" value="C:Sm-like protein family complex"/>
    <property type="evidence" value="ECO:0007669"/>
    <property type="project" value="UniProtKB-ARBA"/>
</dbReference>
<keyword evidence="4" id="KW-0694">RNA-binding</keyword>
<evidence type="ECO:0000256" key="2">
    <source>
        <dbReference type="ARBA" id="ARBA00023187"/>
    </source>
</evidence>
<comment type="similarity">
    <text evidence="4">Belongs to the snRNP Sm proteins family. SmF/LSm6 subfamily.</text>
</comment>
<dbReference type="SUPFAM" id="SSF50182">
    <property type="entry name" value="Sm-like ribonucleoproteins"/>
    <property type="match status" value="1"/>
</dbReference>
<name>Q4N728_THEPA</name>
<dbReference type="OMA" id="EQTVEYV"/>
<sequence>MENSTPSAYITSITRKPVLVKLNNGSDFKGTLASLDERMNLAMENTCEFLDGVMVKSYGDAFIRGNNVYYISHDPKA</sequence>
<dbReference type="InParanoid" id="Q4N728"/>
<keyword evidence="3 4" id="KW-0687">Ribonucleoprotein</keyword>
<accession>Q4N728</accession>
<dbReference type="AlphaFoldDB" id="Q4N728"/>
<evidence type="ECO:0000313" key="7">
    <source>
        <dbReference type="Proteomes" id="UP000001949"/>
    </source>
</evidence>
<keyword evidence="4" id="KW-0539">Nucleus</keyword>
<proteinExistence type="inferred from homology"/>
<dbReference type="PIRSF" id="PIRSF006609">
    <property type="entry name" value="snRNP_SmF"/>
    <property type="match status" value="1"/>
</dbReference>
<comment type="caution">
    <text evidence="6">The sequence shown here is derived from an EMBL/GenBank/DDBJ whole genome shotgun (WGS) entry which is preliminary data.</text>
</comment>
<dbReference type="GO" id="GO:0005681">
    <property type="term" value="C:spliceosomal complex"/>
    <property type="evidence" value="ECO:0007669"/>
    <property type="project" value="UniProtKB-KW"/>
</dbReference>
<protein>
    <submittedName>
        <fullName evidence="6">U6 small nuclear ribonucleoprotein, putative</fullName>
    </submittedName>
</protein>
<dbReference type="InterPro" id="IPR001163">
    <property type="entry name" value="Sm_dom_euk/arc"/>
</dbReference>
<dbReference type="GO" id="GO:0000398">
    <property type="term" value="P:mRNA splicing, via spliceosome"/>
    <property type="evidence" value="ECO:0007669"/>
    <property type="project" value="InterPro"/>
</dbReference>
<dbReference type="PROSITE" id="PS52002">
    <property type="entry name" value="SM"/>
    <property type="match status" value="1"/>
</dbReference>
<dbReference type="Gene3D" id="2.30.30.100">
    <property type="match status" value="1"/>
</dbReference>
<evidence type="ECO:0000256" key="3">
    <source>
        <dbReference type="ARBA" id="ARBA00023274"/>
    </source>
</evidence>
<organism evidence="6 7">
    <name type="scientific">Theileria parva</name>
    <name type="common">East coast fever infection agent</name>
    <dbReference type="NCBI Taxonomy" id="5875"/>
    <lineage>
        <taxon>Eukaryota</taxon>
        <taxon>Sar</taxon>
        <taxon>Alveolata</taxon>
        <taxon>Apicomplexa</taxon>
        <taxon>Aconoidasida</taxon>
        <taxon>Piroplasmida</taxon>
        <taxon>Theileriidae</taxon>
        <taxon>Theileria</taxon>
    </lineage>
</organism>
<keyword evidence="2 4" id="KW-0508">mRNA splicing</keyword>
<dbReference type="Proteomes" id="UP000001949">
    <property type="component" value="Unassembled WGS sequence"/>
</dbReference>
<dbReference type="EMBL" id="AAGK01000001">
    <property type="protein sequence ID" value="EAN34230.1"/>
    <property type="molecule type" value="Genomic_DNA"/>
</dbReference>
<dbReference type="InterPro" id="IPR047575">
    <property type="entry name" value="Sm"/>
</dbReference>
<keyword evidence="1 4" id="KW-0747">Spliceosome</keyword>
<dbReference type="InterPro" id="IPR016487">
    <property type="entry name" value="Lsm6/sSmF"/>
</dbReference>
<feature type="domain" description="Sm" evidence="5">
    <location>
        <begin position="5"/>
        <end position="77"/>
    </location>
</feature>
<dbReference type="FunCoup" id="Q4N728">
    <property type="interactions" value="361"/>
</dbReference>
<dbReference type="KEGG" id="tpv:TP01_0992"/>
<dbReference type="STRING" id="5875.Q4N728"/>
<dbReference type="SMART" id="SM00651">
    <property type="entry name" value="Sm"/>
    <property type="match status" value="1"/>
</dbReference>
<keyword evidence="7" id="KW-1185">Reference proteome</keyword>
<dbReference type="PANTHER" id="PTHR11021">
    <property type="entry name" value="SMALL NUCLEAR RIBONUCLEOPROTEIN F SNRNP-F"/>
    <property type="match status" value="1"/>
</dbReference>
<evidence type="ECO:0000259" key="5">
    <source>
        <dbReference type="PROSITE" id="PS52002"/>
    </source>
</evidence>
<dbReference type="VEuPathDB" id="PiroplasmaDB:TpMuguga_01g00992"/>
<dbReference type="PANTHER" id="PTHR11021:SF0">
    <property type="entry name" value="SMALL NUCLEAR RIBONUCLEOPROTEIN F"/>
    <property type="match status" value="1"/>
</dbReference>
<evidence type="ECO:0000256" key="4">
    <source>
        <dbReference type="PIRNR" id="PIRNR006609"/>
    </source>
</evidence>
<dbReference type="Pfam" id="PF01423">
    <property type="entry name" value="LSM"/>
    <property type="match status" value="1"/>
</dbReference>
<dbReference type="CDD" id="cd01726">
    <property type="entry name" value="LSm6"/>
    <property type="match status" value="1"/>
</dbReference>
<reference evidence="6 7" key="1">
    <citation type="journal article" date="2005" name="Science">
        <title>Genome sequence of Theileria parva, a bovine pathogen that transforms lymphocytes.</title>
        <authorList>
            <person name="Gardner M.J."/>
            <person name="Bishop R."/>
            <person name="Shah T."/>
            <person name="de Villiers E.P."/>
            <person name="Carlton J.M."/>
            <person name="Hall N."/>
            <person name="Ren Q."/>
            <person name="Paulsen I.T."/>
            <person name="Pain A."/>
            <person name="Berriman M."/>
            <person name="Wilson R.J.M."/>
            <person name="Sato S."/>
            <person name="Ralph S.A."/>
            <person name="Mann D.J."/>
            <person name="Xiong Z."/>
            <person name="Shallom S.J."/>
            <person name="Weidman J."/>
            <person name="Jiang L."/>
            <person name="Lynn J."/>
            <person name="Weaver B."/>
            <person name="Shoaibi A."/>
            <person name="Domingo A.R."/>
            <person name="Wasawo D."/>
            <person name="Crabtree J."/>
            <person name="Wortman J.R."/>
            <person name="Haas B."/>
            <person name="Angiuoli S.V."/>
            <person name="Creasy T.H."/>
            <person name="Lu C."/>
            <person name="Suh B."/>
            <person name="Silva J.C."/>
            <person name="Utterback T.R."/>
            <person name="Feldblyum T.V."/>
            <person name="Pertea M."/>
            <person name="Allen J."/>
            <person name="Nierman W.C."/>
            <person name="Taracha E.L.N."/>
            <person name="Salzberg S.L."/>
            <person name="White O.R."/>
            <person name="Fitzhugh H.A."/>
            <person name="Morzaria S."/>
            <person name="Venter J.C."/>
            <person name="Fraser C.M."/>
            <person name="Nene V."/>
        </authorList>
    </citation>
    <scope>NUCLEOTIDE SEQUENCE [LARGE SCALE GENOMIC DNA]</scope>
    <source>
        <strain evidence="6 7">Muguga</strain>
    </source>
</reference>
<evidence type="ECO:0000313" key="6">
    <source>
        <dbReference type="EMBL" id="EAN34230.1"/>
    </source>
</evidence>
<dbReference type="eggNOG" id="KOG1783">
    <property type="taxonomic scope" value="Eukaryota"/>
</dbReference>
<keyword evidence="4" id="KW-0507">mRNA processing</keyword>
<dbReference type="GO" id="GO:0003723">
    <property type="term" value="F:RNA binding"/>
    <property type="evidence" value="ECO:0007669"/>
    <property type="project" value="UniProtKB-UniRule"/>
</dbReference>
<dbReference type="InterPro" id="IPR010920">
    <property type="entry name" value="LSM_dom_sf"/>
</dbReference>
<evidence type="ECO:0000256" key="1">
    <source>
        <dbReference type="ARBA" id="ARBA00022728"/>
    </source>
</evidence>